<dbReference type="PRINTS" id="PR00348">
    <property type="entry name" value="UBIQUITIN"/>
</dbReference>
<dbReference type="PANTHER" id="PTHR10666">
    <property type="entry name" value="UBIQUITIN"/>
    <property type="match status" value="1"/>
</dbReference>
<gene>
    <name evidence="3" type="ORF">DILT_LOCUS6848</name>
</gene>
<dbReference type="InterPro" id="IPR050158">
    <property type="entry name" value="Ubiquitin_ubiquitin-like"/>
</dbReference>
<dbReference type="AlphaFoldDB" id="A0A3P7LGK8"/>
<accession>A0A3P7LGK8</accession>
<feature type="domain" description="Ubiquitin-like" evidence="2">
    <location>
        <begin position="317"/>
        <end position="392"/>
    </location>
</feature>
<name>A0A3P7LGK8_DIBLA</name>
<proteinExistence type="predicted"/>
<dbReference type="Pfam" id="PF00240">
    <property type="entry name" value="ubiquitin"/>
    <property type="match status" value="3"/>
</dbReference>
<feature type="domain" description="Ubiquitin-like" evidence="2">
    <location>
        <begin position="150"/>
        <end position="225"/>
    </location>
</feature>
<dbReference type="InterPro" id="IPR000626">
    <property type="entry name" value="Ubiquitin-like_dom"/>
</dbReference>
<sequence>MAESGEDANMPEAGNEGNSQDQGEHQPDVQSDEPNEAGSINSSAAVADVNSQTIPITVMLPNSEAVNLSFDPNMSVGELQERLNGLGITRLNENSVFIYSGKQLDPNKTLSDYKVQKSSTLYVHETPTALPKSAPNAKEEGVVPSNAGLQTVRIVMPDRSTVEVHVAPGMTVGDLNKKLAIKQGVPPTSQCLIHSGSRMDENRCLKEYQLPQNSVIFVHRPKANTAVQKREGTSSSLEVTVRIRETGNQLRLPINPRSSNPMQELSKQIEAATQIPAQEQEVLFKGKSVGSGENLLQKKDFLKNPVVEVKRRMLDQIQIFLRNLQGQTKTIQSRTSATVRELKETVQEREGVPVRDQVLTCQGQTLQDTRTLSQSRVADGSTVQLTTRLKGGF</sequence>
<organism evidence="3 4">
    <name type="scientific">Dibothriocephalus latus</name>
    <name type="common">Fish tapeworm</name>
    <name type="synonym">Diphyllobothrium latum</name>
    <dbReference type="NCBI Taxonomy" id="60516"/>
    <lineage>
        <taxon>Eukaryota</taxon>
        <taxon>Metazoa</taxon>
        <taxon>Spiralia</taxon>
        <taxon>Lophotrochozoa</taxon>
        <taxon>Platyhelminthes</taxon>
        <taxon>Cestoda</taxon>
        <taxon>Eucestoda</taxon>
        <taxon>Diphyllobothriidea</taxon>
        <taxon>Diphyllobothriidae</taxon>
        <taxon>Dibothriocephalus</taxon>
    </lineage>
</organism>
<evidence type="ECO:0000313" key="4">
    <source>
        <dbReference type="Proteomes" id="UP000281553"/>
    </source>
</evidence>
<evidence type="ECO:0000259" key="2">
    <source>
        <dbReference type="PROSITE" id="PS50053"/>
    </source>
</evidence>
<dbReference type="OrthoDB" id="428577at2759"/>
<keyword evidence="4" id="KW-1185">Reference proteome</keyword>
<feature type="region of interest" description="Disordered" evidence="1">
    <location>
        <begin position="1"/>
        <end position="39"/>
    </location>
</feature>
<dbReference type="CDD" id="cd17039">
    <property type="entry name" value="Ubl_ubiquitin_like"/>
    <property type="match status" value="3"/>
</dbReference>
<dbReference type="SUPFAM" id="SSF54236">
    <property type="entry name" value="Ubiquitin-like"/>
    <property type="match status" value="4"/>
</dbReference>
<dbReference type="EMBL" id="UYRU01050491">
    <property type="protein sequence ID" value="VDN11017.1"/>
    <property type="molecule type" value="Genomic_DNA"/>
</dbReference>
<dbReference type="SMART" id="SM00213">
    <property type="entry name" value="UBQ"/>
    <property type="match status" value="4"/>
</dbReference>
<feature type="domain" description="Ubiquitin-like" evidence="2">
    <location>
        <begin position="54"/>
        <end position="123"/>
    </location>
</feature>
<evidence type="ECO:0000313" key="3">
    <source>
        <dbReference type="EMBL" id="VDN11017.1"/>
    </source>
</evidence>
<dbReference type="InterPro" id="IPR019956">
    <property type="entry name" value="Ubiquitin_dom"/>
</dbReference>
<reference evidence="3 4" key="1">
    <citation type="submission" date="2018-11" db="EMBL/GenBank/DDBJ databases">
        <authorList>
            <consortium name="Pathogen Informatics"/>
        </authorList>
    </citation>
    <scope>NUCLEOTIDE SEQUENCE [LARGE SCALE GENOMIC DNA]</scope>
</reference>
<feature type="domain" description="Ubiquitin-like" evidence="2">
    <location>
        <begin position="237"/>
        <end position="295"/>
    </location>
</feature>
<dbReference type="Proteomes" id="UP000281553">
    <property type="component" value="Unassembled WGS sequence"/>
</dbReference>
<dbReference type="PROSITE" id="PS50053">
    <property type="entry name" value="UBIQUITIN_2"/>
    <property type="match status" value="4"/>
</dbReference>
<dbReference type="Gene3D" id="3.10.20.90">
    <property type="entry name" value="Phosphatidylinositol 3-kinase Catalytic Subunit, Chain A, domain 1"/>
    <property type="match status" value="4"/>
</dbReference>
<protein>
    <recommendedName>
        <fullName evidence="2">Ubiquitin-like domain-containing protein</fullName>
    </recommendedName>
</protein>
<evidence type="ECO:0000256" key="1">
    <source>
        <dbReference type="SAM" id="MobiDB-lite"/>
    </source>
</evidence>
<dbReference type="InterPro" id="IPR029071">
    <property type="entry name" value="Ubiquitin-like_domsf"/>
</dbReference>